<feature type="region of interest" description="Disordered" evidence="1">
    <location>
        <begin position="285"/>
        <end position="308"/>
    </location>
</feature>
<organism evidence="3 4">
    <name type="scientific">Rhypophila decipiens</name>
    <dbReference type="NCBI Taxonomy" id="261697"/>
    <lineage>
        <taxon>Eukaryota</taxon>
        <taxon>Fungi</taxon>
        <taxon>Dikarya</taxon>
        <taxon>Ascomycota</taxon>
        <taxon>Pezizomycotina</taxon>
        <taxon>Sordariomycetes</taxon>
        <taxon>Sordariomycetidae</taxon>
        <taxon>Sordariales</taxon>
        <taxon>Naviculisporaceae</taxon>
        <taxon>Rhypophila</taxon>
    </lineage>
</organism>
<keyword evidence="4" id="KW-1185">Reference proteome</keyword>
<dbReference type="GO" id="GO:0003676">
    <property type="term" value="F:nucleic acid binding"/>
    <property type="evidence" value="ECO:0007669"/>
    <property type="project" value="InterPro"/>
</dbReference>
<evidence type="ECO:0000313" key="4">
    <source>
        <dbReference type="Proteomes" id="UP001301769"/>
    </source>
</evidence>
<evidence type="ECO:0000259" key="2">
    <source>
        <dbReference type="Pfam" id="PF13902"/>
    </source>
</evidence>
<feature type="region of interest" description="Disordered" evidence="1">
    <location>
        <begin position="73"/>
        <end position="101"/>
    </location>
</feature>
<dbReference type="CDD" id="cd02325">
    <property type="entry name" value="R3H"/>
    <property type="match status" value="1"/>
</dbReference>
<comment type="caution">
    <text evidence="3">The sequence shown here is derived from an EMBL/GenBank/DDBJ whole genome shotgun (WGS) entry which is preliminary data.</text>
</comment>
<feature type="compositionally biased region" description="Low complexity" evidence="1">
    <location>
        <begin position="83"/>
        <end position="92"/>
    </location>
</feature>
<evidence type="ECO:0000313" key="3">
    <source>
        <dbReference type="EMBL" id="KAK4213499.1"/>
    </source>
</evidence>
<dbReference type="InterPro" id="IPR025952">
    <property type="entry name" value="R3H-assoc_dom"/>
</dbReference>
<dbReference type="EMBL" id="MU858108">
    <property type="protein sequence ID" value="KAK4213499.1"/>
    <property type="molecule type" value="Genomic_DNA"/>
</dbReference>
<accession>A0AAN6Y6E3</accession>
<feature type="region of interest" description="Disordered" evidence="1">
    <location>
        <begin position="1"/>
        <end position="29"/>
    </location>
</feature>
<feature type="domain" description="R3H-associated N-terminal" evidence="2">
    <location>
        <begin position="132"/>
        <end position="262"/>
    </location>
</feature>
<dbReference type="Pfam" id="PF13902">
    <property type="entry name" value="R3H-assoc"/>
    <property type="match status" value="1"/>
</dbReference>
<reference evidence="3" key="2">
    <citation type="submission" date="2023-05" db="EMBL/GenBank/DDBJ databases">
        <authorList>
            <consortium name="Lawrence Berkeley National Laboratory"/>
            <person name="Steindorff A."/>
            <person name="Hensen N."/>
            <person name="Bonometti L."/>
            <person name="Westerberg I."/>
            <person name="Brannstrom I.O."/>
            <person name="Guillou S."/>
            <person name="Cros-Aarteil S."/>
            <person name="Calhoun S."/>
            <person name="Haridas S."/>
            <person name="Kuo A."/>
            <person name="Mondo S."/>
            <person name="Pangilinan J."/>
            <person name="Riley R."/>
            <person name="Labutti K."/>
            <person name="Andreopoulos B."/>
            <person name="Lipzen A."/>
            <person name="Chen C."/>
            <person name="Yanf M."/>
            <person name="Daum C."/>
            <person name="Ng V."/>
            <person name="Clum A."/>
            <person name="Ohm R."/>
            <person name="Martin F."/>
            <person name="Silar P."/>
            <person name="Natvig D."/>
            <person name="Lalanne C."/>
            <person name="Gautier V."/>
            <person name="Ament-Velasquez S.L."/>
            <person name="Kruys A."/>
            <person name="Hutchinson M.I."/>
            <person name="Powell A.J."/>
            <person name="Barry K."/>
            <person name="Miller A.N."/>
            <person name="Grigoriev I.V."/>
            <person name="Debuchy R."/>
            <person name="Gladieux P."/>
            <person name="Thoren M.H."/>
            <person name="Johannesson H."/>
        </authorList>
    </citation>
    <scope>NUCLEOTIDE SEQUENCE</scope>
    <source>
        <strain evidence="3">PSN293</strain>
    </source>
</reference>
<evidence type="ECO:0000256" key="1">
    <source>
        <dbReference type="SAM" id="MobiDB-lite"/>
    </source>
</evidence>
<dbReference type="AlphaFoldDB" id="A0AAN6Y6E3"/>
<dbReference type="Proteomes" id="UP001301769">
    <property type="component" value="Unassembled WGS sequence"/>
</dbReference>
<dbReference type="InterPro" id="IPR036867">
    <property type="entry name" value="R3H_dom_sf"/>
</dbReference>
<reference evidence="3" key="1">
    <citation type="journal article" date="2023" name="Mol. Phylogenet. Evol.">
        <title>Genome-scale phylogeny and comparative genomics of the fungal order Sordariales.</title>
        <authorList>
            <person name="Hensen N."/>
            <person name="Bonometti L."/>
            <person name="Westerberg I."/>
            <person name="Brannstrom I.O."/>
            <person name="Guillou S."/>
            <person name="Cros-Aarteil S."/>
            <person name="Calhoun S."/>
            <person name="Haridas S."/>
            <person name="Kuo A."/>
            <person name="Mondo S."/>
            <person name="Pangilinan J."/>
            <person name="Riley R."/>
            <person name="LaButti K."/>
            <person name="Andreopoulos B."/>
            <person name="Lipzen A."/>
            <person name="Chen C."/>
            <person name="Yan M."/>
            <person name="Daum C."/>
            <person name="Ng V."/>
            <person name="Clum A."/>
            <person name="Steindorff A."/>
            <person name="Ohm R.A."/>
            <person name="Martin F."/>
            <person name="Silar P."/>
            <person name="Natvig D.O."/>
            <person name="Lalanne C."/>
            <person name="Gautier V."/>
            <person name="Ament-Velasquez S.L."/>
            <person name="Kruys A."/>
            <person name="Hutchinson M.I."/>
            <person name="Powell A.J."/>
            <person name="Barry K."/>
            <person name="Miller A.N."/>
            <person name="Grigoriev I.V."/>
            <person name="Debuchy R."/>
            <person name="Gladieux P."/>
            <person name="Hiltunen Thoren M."/>
            <person name="Johannesson H."/>
        </authorList>
    </citation>
    <scope>NUCLEOTIDE SEQUENCE</scope>
    <source>
        <strain evidence="3">PSN293</strain>
    </source>
</reference>
<protein>
    <submittedName>
        <fullName evidence="3">R3H-associated N-terminal domain-containing protein</fullName>
    </submittedName>
</protein>
<dbReference type="SUPFAM" id="SSF82708">
    <property type="entry name" value="R3H domain"/>
    <property type="match status" value="1"/>
</dbReference>
<feature type="compositionally biased region" description="Basic and acidic residues" evidence="1">
    <location>
        <begin position="135"/>
        <end position="158"/>
    </location>
</feature>
<gene>
    <name evidence="3" type="ORF">QBC37DRAFT_285815</name>
</gene>
<sequence length="446" mass="48785">MAITKLPVAPPASDDGAAISGAPQQTPGPAVAPLNQHNISNASTATVDIEAWTISALESLNIAPTAVGTGNALSIPLDGEKPSSSSSSSSSSRRAGAPTDAEIETARLKLRNAVVFDDDDTGNINGIVPPRRPPSRRDSMKKRDALLKGKEGSRQRRRWENDHLLHVPNVQPPQPTDWLVLPTHTVHANVPYQLAQYWDKGLRERVEERKVAWAVHRRKMIVSSSSGGGTGNKVSIAISSASAHTRADVGKVPKDLRATAKRTPAVKSWLRVLEEPVRQFMVDITKATNQPPPPSSSKQDDSDDMDSEDEEIVFVGRNGKMRDGKEGWKKVRREQQQQAKAASEAATVQSHQLKRSQGLVLDSLGEDETGAFKRWLTHSISDYYGLDSRSMTVGNPARRVVYVGVKQVAAGNIKGHHHNQHQHHMHAPPPFPPVRMVLPPPLWEMF</sequence>
<name>A0AAN6Y6E3_9PEZI</name>
<proteinExistence type="predicted"/>
<feature type="region of interest" description="Disordered" evidence="1">
    <location>
        <begin position="121"/>
        <end position="158"/>
    </location>
</feature>